<gene>
    <name evidence="1" type="ORF">NMK50_03100</name>
</gene>
<evidence type="ECO:0000313" key="1">
    <source>
        <dbReference type="EMBL" id="UTO29460.1"/>
    </source>
</evidence>
<name>A0ABY5EWF4_9HYPH</name>
<keyword evidence="2" id="KW-1185">Reference proteome</keyword>
<dbReference type="Proteomes" id="UP001059475">
    <property type="component" value="Chromosome"/>
</dbReference>
<organism evidence="1 2">
    <name type="scientific">Bartonella harrusi</name>
    <dbReference type="NCBI Taxonomy" id="2961895"/>
    <lineage>
        <taxon>Bacteria</taxon>
        <taxon>Pseudomonadati</taxon>
        <taxon>Pseudomonadota</taxon>
        <taxon>Alphaproteobacteria</taxon>
        <taxon>Hyphomicrobiales</taxon>
        <taxon>Bartonellaceae</taxon>
        <taxon>Bartonella</taxon>
    </lineage>
</organism>
<dbReference type="EMBL" id="CP101114">
    <property type="protein sequence ID" value="UTO29460.1"/>
    <property type="molecule type" value="Genomic_DNA"/>
</dbReference>
<protein>
    <submittedName>
        <fullName evidence="1">Uncharacterized protein</fullName>
    </submittedName>
</protein>
<proteinExistence type="predicted"/>
<accession>A0ABY5EWF4</accession>
<reference evidence="1" key="1">
    <citation type="submission" date="2022-07" db="EMBL/GenBank/DDBJ databases">
        <title>First report of Bartonella spp. in marsupials in Brazil, with a description of Bartonella harrusi sp. nov. and new proposal for taxonomic reclassification of species of the genus Bartonella.</title>
        <authorList>
            <person name="Amaral R.B."/>
        </authorList>
    </citation>
    <scope>NUCLEOTIDE SEQUENCE</scope>
    <source>
        <strain evidence="1">117A</strain>
    </source>
</reference>
<sequence length="51" mass="5410">MRSSPAGLISINSHPYFFAFLKARAIAGCVIVGGWCPMFIPLNLGTICPVA</sequence>
<evidence type="ECO:0000313" key="2">
    <source>
        <dbReference type="Proteomes" id="UP001059475"/>
    </source>
</evidence>